<gene>
    <name evidence="2" type="ORF">J437_LFUL005480</name>
</gene>
<keyword evidence="3" id="KW-1185">Reference proteome</keyword>
<reference evidence="2" key="2">
    <citation type="submission" date="2017-10" db="EMBL/GenBank/DDBJ databases">
        <title>Ladona fulva Genome sequencing and assembly.</title>
        <authorList>
            <person name="Murali S."/>
            <person name="Richards S."/>
            <person name="Bandaranaike D."/>
            <person name="Bellair M."/>
            <person name="Blankenburg K."/>
            <person name="Chao H."/>
            <person name="Dinh H."/>
            <person name="Doddapaneni H."/>
            <person name="Dugan-Rocha S."/>
            <person name="Elkadiri S."/>
            <person name="Gnanaolivu R."/>
            <person name="Hernandez B."/>
            <person name="Skinner E."/>
            <person name="Javaid M."/>
            <person name="Lee S."/>
            <person name="Li M."/>
            <person name="Ming W."/>
            <person name="Munidasa M."/>
            <person name="Muniz J."/>
            <person name="Nguyen L."/>
            <person name="Hughes D."/>
            <person name="Osuji N."/>
            <person name="Pu L.-L."/>
            <person name="Puazo M."/>
            <person name="Qu C."/>
            <person name="Quiroz J."/>
            <person name="Raj R."/>
            <person name="Weissenberger G."/>
            <person name="Xin Y."/>
            <person name="Zou X."/>
            <person name="Han Y."/>
            <person name="Worley K."/>
            <person name="Muzny D."/>
            <person name="Gibbs R."/>
        </authorList>
    </citation>
    <scope>NUCLEOTIDE SEQUENCE</scope>
    <source>
        <strain evidence="2">Sampled in the wild</strain>
    </source>
</reference>
<evidence type="ECO:0000313" key="2">
    <source>
        <dbReference type="EMBL" id="KAG8224146.1"/>
    </source>
</evidence>
<evidence type="ECO:0000313" key="3">
    <source>
        <dbReference type="Proteomes" id="UP000792457"/>
    </source>
</evidence>
<feature type="region of interest" description="Disordered" evidence="1">
    <location>
        <begin position="53"/>
        <end position="76"/>
    </location>
</feature>
<feature type="compositionally biased region" description="Polar residues" evidence="1">
    <location>
        <begin position="56"/>
        <end position="70"/>
    </location>
</feature>
<proteinExistence type="predicted"/>
<evidence type="ECO:0000256" key="1">
    <source>
        <dbReference type="SAM" id="MobiDB-lite"/>
    </source>
</evidence>
<name>A0A8K0JWV0_LADFU</name>
<dbReference type="AlphaFoldDB" id="A0A8K0JWV0"/>
<sequence length="76" mass="8352">MTHANHLTNGASLEDCHTNFFALSTVRTTCLNQRVLRDPTTGDKMVLPSVEAVGNNPRSASKQQCCNVTSLRARHK</sequence>
<dbReference type="OrthoDB" id="7480896at2759"/>
<organism evidence="2 3">
    <name type="scientific">Ladona fulva</name>
    <name type="common">Scarce chaser dragonfly</name>
    <name type="synonym">Libellula fulva</name>
    <dbReference type="NCBI Taxonomy" id="123851"/>
    <lineage>
        <taxon>Eukaryota</taxon>
        <taxon>Metazoa</taxon>
        <taxon>Ecdysozoa</taxon>
        <taxon>Arthropoda</taxon>
        <taxon>Hexapoda</taxon>
        <taxon>Insecta</taxon>
        <taxon>Pterygota</taxon>
        <taxon>Palaeoptera</taxon>
        <taxon>Odonata</taxon>
        <taxon>Epiprocta</taxon>
        <taxon>Anisoptera</taxon>
        <taxon>Libelluloidea</taxon>
        <taxon>Libellulidae</taxon>
        <taxon>Ladona</taxon>
    </lineage>
</organism>
<accession>A0A8K0JWV0</accession>
<protein>
    <submittedName>
        <fullName evidence="2">Uncharacterized protein</fullName>
    </submittedName>
</protein>
<dbReference type="EMBL" id="KZ308185">
    <property type="protein sequence ID" value="KAG8224146.1"/>
    <property type="molecule type" value="Genomic_DNA"/>
</dbReference>
<reference evidence="2" key="1">
    <citation type="submission" date="2013-04" db="EMBL/GenBank/DDBJ databases">
        <authorList>
            <person name="Qu J."/>
            <person name="Murali S.C."/>
            <person name="Bandaranaike D."/>
            <person name="Bellair M."/>
            <person name="Blankenburg K."/>
            <person name="Chao H."/>
            <person name="Dinh H."/>
            <person name="Doddapaneni H."/>
            <person name="Downs B."/>
            <person name="Dugan-Rocha S."/>
            <person name="Elkadiri S."/>
            <person name="Gnanaolivu R.D."/>
            <person name="Hernandez B."/>
            <person name="Javaid M."/>
            <person name="Jayaseelan J.C."/>
            <person name="Lee S."/>
            <person name="Li M."/>
            <person name="Ming W."/>
            <person name="Munidasa M."/>
            <person name="Muniz J."/>
            <person name="Nguyen L."/>
            <person name="Ongeri F."/>
            <person name="Osuji N."/>
            <person name="Pu L.-L."/>
            <person name="Puazo M."/>
            <person name="Qu C."/>
            <person name="Quiroz J."/>
            <person name="Raj R."/>
            <person name="Weissenberger G."/>
            <person name="Xin Y."/>
            <person name="Zou X."/>
            <person name="Han Y."/>
            <person name="Richards S."/>
            <person name="Worley K."/>
            <person name="Muzny D."/>
            <person name="Gibbs R."/>
        </authorList>
    </citation>
    <scope>NUCLEOTIDE SEQUENCE</scope>
    <source>
        <strain evidence="2">Sampled in the wild</strain>
    </source>
</reference>
<comment type="caution">
    <text evidence="2">The sequence shown here is derived from an EMBL/GenBank/DDBJ whole genome shotgun (WGS) entry which is preliminary data.</text>
</comment>
<dbReference type="Proteomes" id="UP000792457">
    <property type="component" value="Unassembled WGS sequence"/>
</dbReference>